<evidence type="ECO:0000256" key="4">
    <source>
        <dbReference type="ARBA" id="ARBA00022692"/>
    </source>
</evidence>
<sequence length="624" mass="68991">MHTMHTPRKSSKTPWLRKQIALSLAMGALIVTVPDCVYAEDETVFQLDQVEVTANRIEQKVAQSPNDVTVVTGEQIQLKNATTVAEALNGVSGIIVESNGGSGGRTIPYILGSDRIVVLIDGKRVNLPQGVAGSNGGVDLSTMMLPGNVDRIEVVRGGGSALYGADAVGGVINIITKKSSGATQGTATVAAGNYGGRLYELSVGGQENKTHWFIGGHQDLNDGQRGNAHYEGKSANIRLDQDLRDGEALSFTYDYYSSYSGVPGSLQYLSLTDYQDILRHNWSMAYTRQHADGIRTLRYYDNEQVYSGDIGGDFRDQNKVRAFEYQDSARLNRDNLLTWGSEWRKDEVTSTGEGNTPHSGITRAVFIQDQISIGDHATWTVGLRHDDNSLYGTHWLPKLSFLYQGNAQTSYFANWGKVFRAPRFDDLYGNDGWGNTGNPNLRPETGWTAEVGVKSKLNAANEATLSVFKRTLKDAIRWQPEDPSDPWSSYHPQNIDQLTTTGFNLSLTSRLSEAITSDIGYTYLDSKDQSGAWIGDPHNSFHLGFNLRYAHFRQNITASYMDETGTGASKVGGYFTVNTSLNYDLDPQSSLFLTVNNLFDKKYEAYKNYPANRRTFLLGMKKRL</sequence>
<dbReference type="GO" id="GO:0015344">
    <property type="term" value="F:siderophore uptake transmembrane transporter activity"/>
    <property type="evidence" value="ECO:0007669"/>
    <property type="project" value="TreeGrafter"/>
</dbReference>
<evidence type="ECO:0000313" key="15">
    <source>
        <dbReference type="EMBL" id="BBB93502.1"/>
    </source>
</evidence>
<keyword evidence="6 11" id="KW-0798">TonB box</keyword>
<dbReference type="OrthoDB" id="337377at2"/>
<evidence type="ECO:0000256" key="7">
    <source>
        <dbReference type="ARBA" id="ARBA00023136"/>
    </source>
</evidence>
<dbReference type="Pfam" id="PF07715">
    <property type="entry name" value="Plug"/>
    <property type="match status" value="1"/>
</dbReference>
<name>A0A348AR04_9FIRM</name>
<keyword evidence="5 12" id="KW-0732">Signal</keyword>
<evidence type="ECO:0000256" key="5">
    <source>
        <dbReference type="ARBA" id="ARBA00022729"/>
    </source>
</evidence>
<evidence type="ECO:0000256" key="6">
    <source>
        <dbReference type="ARBA" id="ARBA00023077"/>
    </source>
</evidence>
<dbReference type="CDD" id="cd01347">
    <property type="entry name" value="ligand_gated_channel"/>
    <property type="match status" value="1"/>
</dbReference>
<dbReference type="KEGG" id="mana:MAMMFC1_04219"/>
<dbReference type="InterPro" id="IPR012910">
    <property type="entry name" value="Plug_dom"/>
</dbReference>
<dbReference type="InterPro" id="IPR000531">
    <property type="entry name" value="Beta-barrel_TonB"/>
</dbReference>
<dbReference type="InterPro" id="IPR036942">
    <property type="entry name" value="Beta-barrel_TonB_sf"/>
</dbReference>
<gene>
    <name evidence="15" type="primary">cirA_6</name>
    <name evidence="15" type="ORF">MAMMFC1_04219</name>
</gene>
<proteinExistence type="inferred from homology"/>
<evidence type="ECO:0000256" key="1">
    <source>
        <dbReference type="ARBA" id="ARBA00004571"/>
    </source>
</evidence>
<dbReference type="Pfam" id="PF00593">
    <property type="entry name" value="TonB_dep_Rec_b-barrel"/>
    <property type="match status" value="1"/>
</dbReference>
<feature type="chain" id="PRO_5016880353" evidence="12">
    <location>
        <begin position="40"/>
        <end position="624"/>
    </location>
</feature>
<keyword evidence="16" id="KW-1185">Reference proteome</keyword>
<organism evidence="15 16">
    <name type="scientific">Methylomusa anaerophila</name>
    <dbReference type="NCBI Taxonomy" id="1930071"/>
    <lineage>
        <taxon>Bacteria</taxon>
        <taxon>Bacillati</taxon>
        <taxon>Bacillota</taxon>
        <taxon>Negativicutes</taxon>
        <taxon>Selenomonadales</taxon>
        <taxon>Sporomusaceae</taxon>
        <taxon>Methylomusa</taxon>
    </lineage>
</organism>
<evidence type="ECO:0000256" key="12">
    <source>
        <dbReference type="SAM" id="SignalP"/>
    </source>
</evidence>
<dbReference type="InterPro" id="IPR039426">
    <property type="entry name" value="TonB-dep_rcpt-like"/>
</dbReference>
<evidence type="ECO:0000256" key="11">
    <source>
        <dbReference type="RuleBase" id="RU003357"/>
    </source>
</evidence>
<evidence type="ECO:0000259" key="13">
    <source>
        <dbReference type="Pfam" id="PF00593"/>
    </source>
</evidence>
<dbReference type="AlphaFoldDB" id="A0A348AR04"/>
<feature type="domain" description="TonB-dependent receptor plug" evidence="14">
    <location>
        <begin position="62"/>
        <end position="171"/>
    </location>
</feature>
<keyword evidence="9 10" id="KW-0998">Cell outer membrane</keyword>
<dbReference type="SUPFAM" id="SSF56935">
    <property type="entry name" value="Porins"/>
    <property type="match status" value="1"/>
</dbReference>
<comment type="similarity">
    <text evidence="10 11">Belongs to the TonB-dependent receptor family.</text>
</comment>
<dbReference type="PANTHER" id="PTHR30069">
    <property type="entry name" value="TONB-DEPENDENT OUTER MEMBRANE RECEPTOR"/>
    <property type="match status" value="1"/>
</dbReference>
<evidence type="ECO:0000256" key="3">
    <source>
        <dbReference type="ARBA" id="ARBA00022452"/>
    </source>
</evidence>
<dbReference type="InterPro" id="IPR037066">
    <property type="entry name" value="Plug_dom_sf"/>
</dbReference>
<evidence type="ECO:0000259" key="14">
    <source>
        <dbReference type="Pfam" id="PF07715"/>
    </source>
</evidence>
<feature type="domain" description="TonB-dependent receptor-like beta-barrel" evidence="13">
    <location>
        <begin position="232"/>
        <end position="598"/>
    </location>
</feature>
<accession>A0A348AR04</accession>
<keyword evidence="8 15" id="KW-0675">Receptor</keyword>
<evidence type="ECO:0000313" key="16">
    <source>
        <dbReference type="Proteomes" id="UP000276437"/>
    </source>
</evidence>
<reference evidence="15 16" key="1">
    <citation type="journal article" date="2018" name="Int. J. Syst. Evol. Microbiol.">
        <title>Methylomusa anaerophila gen. nov., sp. nov., an anaerobic methanol-utilizing bacterium isolated from a microbial fuel cell.</title>
        <authorList>
            <person name="Amano N."/>
            <person name="Yamamuro A."/>
            <person name="Miyahara M."/>
            <person name="Kouzuma A."/>
            <person name="Abe T."/>
            <person name="Watanabe K."/>
        </authorList>
    </citation>
    <scope>NUCLEOTIDE SEQUENCE [LARGE SCALE GENOMIC DNA]</scope>
    <source>
        <strain evidence="15 16">MMFC1</strain>
    </source>
</reference>
<keyword evidence="4 10" id="KW-0812">Transmembrane</keyword>
<feature type="signal peptide" evidence="12">
    <location>
        <begin position="1"/>
        <end position="39"/>
    </location>
</feature>
<dbReference type="PANTHER" id="PTHR30069:SF29">
    <property type="entry name" value="HEMOGLOBIN AND HEMOGLOBIN-HAPTOGLOBIN-BINDING PROTEIN 1-RELATED"/>
    <property type="match status" value="1"/>
</dbReference>
<keyword evidence="2 10" id="KW-0813">Transport</keyword>
<dbReference type="GO" id="GO:0009279">
    <property type="term" value="C:cell outer membrane"/>
    <property type="evidence" value="ECO:0007669"/>
    <property type="project" value="UniProtKB-SubCell"/>
</dbReference>
<dbReference type="Proteomes" id="UP000276437">
    <property type="component" value="Chromosome"/>
</dbReference>
<keyword evidence="3 10" id="KW-1134">Transmembrane beta strand</keyword>
<protein>
    <submittedName>
        <fullName evidence="15">Colicin I receptor</fullName>
    </submittedName>
</protein>
<dbReference type="Gene3D" id="2.170.130.10">
    <property type="entry name" value="TonB-dependent receptor, plug domain"/>
    <property type="match status" value="1"/>
</dbReference>
<dbReference type="PROSITE" id="PS52016">
    <property type="entry name" value="TONB_DEPENDENT_REC_3"/>
    <property type="match status" value="1"/>
</dbReference>
<evidence type="ECO:0000256" key="10">
    <source>
        <dbReference type="PROSITE-ProRule" id="PRU01360"/>
    </source>
</evidence>
<dbReference type="GO" id="GO:0044718">
    <property type="term" value="P:siderophore transmembrane transport"/>
    <property type="evidence" value="ECO:0007669"/>
    <property type="project" value="TreeGrafter"/>
</dbReference>
<evidence type="ECO:0000256" key="8">
    <source>
        <dbReference type="ARBA" id="ARBA00023170"/>
    </source>
</evidence>
<keyword evidence="7 10" id="KW-0472">Membrane</keyword>
<dbReference type="Gene3D" id="2.40.170.20">
    <property type="entry name" value="TonB-dependent receptor, beta-barrel domain"/>
    <property type="match status" value="1"/>
</dbReference>
<dbReference type="EMBL" id="AP018449">
    <property type="protein sequence ID" value="BBB93502.1"/>
    <property type="molecule type" value="Genomic_DNA"/>
</dbReference>
<comment type="subcellular location">
    <subcellularLocation>
        <location evidence="1 10">Cell outer membrane</location>
        <topology evidence="1 10">Multi-pass membrane protein</topology>
    </subcellularLocation>
</comment>
<evidence type="ECO:0000256" key="9">
    <source>
        <dbReference type="ARBA" id="ARBA00023237"/>
    </source>
</evidence>
<evidence type="ECO:0000256" key="2">
    <source>
        <dbReference type="ARBA" id="ARBA00022448"/>
    </source>
</evidence>